<dbReference type="PANTHER" id="PTHR46511:SF1">
    <property type="entry name" value="MORN REPEAT-CONTAINING PROTEIN 3"/>
    <property type="match status" value="1"/>
</dbReference>
<organism evidence="6 7">
    <name type="scientific">Habropoda laboriosa</name>
    <dbReference type="NCBI Taxonomy" id="597456"/>
    <lineage>
        <taxon>Eukaryota</taxon>
        <taxon>Metazoa</taxon>
        <taxon>Ecdysozoa</taxon>
        <taxon>Arthropoda</taxon>
        <taxon>Hexapoda</taxon>
        <taxon>Insecta</taxon>
        <taxon>Pterygota</taxon>
        <taxon>Neoptera</taxon>
        <taxon>Endopterygota</taxon>
        <taxon>Hymenoptera</taxon>
        <taxon>Apocrita</taxon>
        <taxon>Aculeata</taxon>
        <taxon>Apoidea</taxon>
        <taxon>Anthophila</taxon>
        <taxon>Apidae</taxon>
        <taxon>Habropoda</taxon>
    </lineage>
</organism>
<keyword evidence="3" id="KW-0968">Cytoplasmic vesicle</keyword>
<dbReference type="OrthoDB" id="270720at2759"/>
<comment type="function">
    <text evidence="5">Assembles a suppression complex (suppresome) by tethering SIRT1 and MDM2 to regulate composite modifications of p53/TP53. Confers both deacetylation-mediated functional inactivation, by SIRT1, and ubiquitination-dependent degradation, by MDM2, of p53/TP53, promoting a proliferative and cell survival behaviors. May play a role in the regulation of spermatogenesis.</text>
</comment>
<dbReference type="STRING" id="597456.A0A0L7R8L8"/>
<dbReference type="Pfam" id="PF02493">
    <property type="entry name" value="MORN"/>
    <property type="match status" value="6"/>
</dbReference>
<dbReference type="PANTHER" id="PTHR46511">
    <property type="entry name" value="MORN REPEAT-CONTAINING PROTEIN 3"/>
    <property type="match status" value="1"/>
</dbReference>
<dbReference type="EMBL" id="KQ414632">
    <property type="protein sequence ID" value="KOC67184.1"/>
    <property type="molecule type" value="Genomic_DNA"/>
</dbReference>
<sequence>MPFLKVIKDSYVKRKTEISKRNGLRHAIFTPKSKKLFKGYYRGEWKNDMKEGRGKMLDRDGWIYEGNWLNNKKNGYGVLSKFSKEDHTIHQHYIGEWVDGKKQGFALSWFENGSMYEGDFCRNERHGYGRMWHCNGDYYEGSWRNDFYHGLGMLVKANGNRYEGEFVKGKREGYGTYYHIISGQQQYGFWRNDYFINGTMSDGDFRQSALYPTPYPIPRLELAYIEKSQGTDEIIDHDQITKSISPECSCKKGRKHIIANICVSVNTCPCLESIW</sequence>
<evidence type="ECO:0000256" key="1">
    <source>
        <dbReference type="ARBA" id="ARBA00004218"/>
    </source>
</evidence>
<proteinExistence type="predicted"/>
<dbReference type="AlphaFoldDB" id="A0A0L7R8L8"/>
<dbReference type="InterPro" id="IPR003409">
    <property type="entry name" value="MORN"/>
</dbReference>
<gene>
    <name evidence="6" type="ORF">WH47_11841</name>
</gene>
<dbReference type="GO" id="GO:0001669">
    <property type="term" value="C:acrosomal vesicle"/>
    <property type="evidence" value="ECO:0007669"/>
    <property type="project" value="UniProtKB-SubCell"/>
</dbReference>
<evidence type="ECO:0000256" key="3">
    <source>
        <dbReference type="ARBA" id="ARBA00023329"/>
    </source>
</evidence>
<evidence type="ECO:0000256" key="5">
    <source>
        <dbReference type="ARBA" id="ARBA00045851"/>
    </source>
</evidence>
<evidence type="ECO:0000256" key="2">
    <source>
        <dbReference type="ARBA" id="ARBA00022737"/>
    </source>
</evidence>
<keyword evidence="2" id="KW-0677">Repeat</keyword>
<name>A0A0L7R8L8_9HYME</name>
<dbReference type="SMART" id="SM00698">
    <property type="entry name" value="MORN"/>
    <property type="match status" value="6"/>
</dbReference>
<comment type="subcellular location">
    <subcellularLocation>
        <location evidence="1">Cytoplasmic vesicle</location>
        <location evidence="1">Secretory vesicle</location>
        <location evidence="1">Acrosome</location>
    </subcellularLocation>
</comment>
<keyword evidence="7" id="KW-1185">Reference proteome</keyword>
<evidence type="ECO:0000256" key="4">
    <source>
        <dbReference type="ARBA" id="ARBA00039854"/>
    </source>
</evidence>
<reference evidence="6 7" key="1">
    <citation type="submission" date="2015-07" db="EMBL/GenBank/DDBJ databases">
        <title>The genome of Habropoda laboriosa.</title>
        <authorList>
            <person name="Pan H."/>
            <person name="Kapheim K."/>
        </authorList>
    </citation>
    <scope>NUCLEOTIDE SEQUENCE [LARGE SCALE GENOMIC DNA]</scope>
    <source>
        <strain evidence="6">0110345459</strain>
    </source>
</reference>
<dbReference type="SUPFAM" id="SSF82185">
    <property type="entry name" value="Histone H3 K4-specific methyltransferase SET7/9 N-terminal domain"/>
    <property type="match status" value="2"/>
</dbReference>
<dbReference type="Proteomes" id="UP000053825">
    <property type="component" value="Unassembled WGS sequence"/>
</dbReference>
<evidence type="ECO:0000313" key="6">
    <source>
        <dbReference type="EMBL" id="KOC67184.1"/>
    </source>
</evidence>
<accession>A0A0L7R8L8</accession>
<evidence type="ECO:0000313" key="7">
    <source>
        <dbReference type="Proteomes" id="UP000053825"/>
    </source>
</evidence>
<dbReference type="Gene3D" id="2.20.110.10">
    <property type="entry name" value="Histone H3 K4-specific methyltransferase SET7/9 N-terminal domain"/>
    <property type="match status" value="3"/>
</dbReference>
<dbReference type="InterPro" id="IPR052472">
    <property type="entry name" value="MORN3"/>
</dbReference>
<protein>
    <recommendedName>
        <fullName evidence="4">MORN repeat-containing protein 3</fullName>
    </recommendedName>
</protein>